<name>A0A401ZRE0_9CHLR</name>
<keyword evidence="3" id="KW-1185">Reference proteome</keyword>
<gene>
    <name evidence="2" type="ORF">KDAU_67580</name>
</gene>
<proteinExistence type="predicted"/>
<dbReference type="EMBL" id="BIFQ01000002">
    <property type="protein sequence ID" value="GCE09429.1"/>
    <property type="molecule type" value="Genomic_DNA"/>
</dbReference>
<dbReference type="RefSeq" id="WP_126601864.1">
    <property type="nucleotide sequence ID" value="NZ_BIFQ01000002.1"/>
</dbReference>
<sequence>MRNLEEINQMRVVYQMPHMEQVRVRKDIVYKTVAAEKLQMDVYYPPEMASQTPHPAVLLVHGGSQATSIKHIKESGPYVSWGQLIAASGLIAVMFKHRTDEGYTRLHDAGSDVDALIHYVRDNSASLGIDAERLGICAFSQGTIHGLPGVLRDTPAYIRCIVAYYGGMGLLNPRYFHFPVEEAELAREFSPVYHLRQVDASRVAPIFIAKAGKDRPFLNEALDEFIGVANERNIPITFMNHPHGEHGFDILNDDARSQEIIKATLAFLAEHLKQQDDI</sequence>
<dbReference type="Gene3D" id="3.40.50.1820">
    <property type="entry name" value="alpha/beta hydrolase"/>
    <property type="match status" value="1"/>
</dbReference>
<dbReference type="InterPro" id="IPR049492">
    <property type="entry name" value="BD-FAE-like_dom"/>
</dbReference>
<accession>A0A401ZRE0</accession>
<dbReference type="Proteomes" id="UP000287224">
    <property type="component" value="Unassembled WGS sequence"/>
</dbReference>
<dbReference type="InterPro" id="IPR029058">
    <property type="entry name" value="AB_hydrolase_fold"/>
</dbReference>
<organism evidence="2 3">
    <name type="scientific">Dictyobacter aurantiacus</name>
    <dbReference type="NCBI Taxonomy" id="1936993"/>
    <lineage>
        <taxon>Bacteria</taxon>
        <taxon>Bacillati</taxon>
        <taxon>Chloroflexota</taxon>
        <taxon>Ktedonobacteria</taxon>
        <taxon>Ktedonobacterales</taxon>
        <taxon>Dictyobacteraceae</taxon>
        <taxon>Dictyobacter</taxon>
    </lineage>
</organism>
<dbReference type="Pfam" id="PF20434">
    <property type="entry name" value="BD-FAE"/>
    <property type="match status" value="1"/>
</dbReference>
<evidence type="ECO:0000313" key="2">
    <source>
        <dbReference type="EMBL" id="GCE09429.1"/>
    </source>
</evidence>
<protein>
    <recommendedName>
        <fullName evidence="1">BD-FAE-like domain-containing protein</fullName>
    </recommendedName>
</protein>
<feature type="domain" description="BD-FAE-like" evidence="1">
    <location>
        <begin position="40"/>
        <end position="143"/>
    </location>
</feature>
<dbReference type="OrthoDB" id="5902829at2"/>
<dbReference type="AlphaFoldDB" id="A0A401ZRE0"/>
<dbReference type="SUPFAM" id="SSF53474">
    <property type="entry name" value="alpha/beta-Hydrolases"/>
    <property type="match status" value="1"/>
</dbReference>
<evidence type="ECO:0000259" key="1">
    <source>
        <dbReference type="Pfam" id="PF20434"/>
    </source>
</evidence>
<reference evidence="3" key="1">
    <citation type="submission" date="2018-12" db="EMBL/GenBank/DDBJ databases">
        <title>Tengunoibacter tsumagoiensis gen. nov., sp. nov., Dictyobacter kobayashii sp. nov., D. alpinus sp. nov., and D. joshuensis sp. nov. and description of Dictyobacteraceae fam. nov. within the order Ktedonobacterales isolated from Tengu-no-mugimeshi.</title>
        <authorList>
            <person name="Wang C.M."/>
            <person name="Zheng Y."/>
            <person name="Sakai Y."/>
            <person name="Toyoda A."/>
            <person name="Minakuchi Y."/>
            <person name="Abe K."/>
            <person name="Yokota A."/>
            <person name="Yabe S."/>
        </authorList>
    </citation>
    <scope>NUCLEOTIDE SEQUENCE [LARGE SCALE GENOMIC DNA]</scope>
    <source>
        <strain evidence="3">S-27</strain>
    </source>
</reference>
<evidence type="ECO:0000313" key="3">
    <source>
        <dbReference type="Proteomes" id="UP000287224"/>
    </source>
</evidence>
<comment type="caution">
    <text evidence="2">The sequence shown here is derived from an EMBL/GenBank/DDBJ whole genome shotgun (WGS) entry which is preliminary data.</text>
</comment>